<feature type="transmembrane region" description="Helical" evidence="7">
    <location>
        <begin position="121"/>
        <end position="140"/>
    </location>
</feature>
<dbReference type="InterPro" id="IPR011701">
    <property type="entry name" value="MFS"/>
</dbReference>
<dbReference type="GO" id="GO:0005886">
    <property type="term" value="C:plasma membrane"/>
    <property type="evidence" value="ECO:0007669"/>
    <property type="project" value="UniProtKB-SubCell"/>
</dbReference>
<feature type="transmembrane region" description="Helical" evidence="7">
    <location>
        <begin position="146"/>
        <end position="167"/>
    </location>
</feature>
<dbReference type="Gene3D" id="1.20.1250.20">
    <property type="entry name" value="MFS general substrate transporter like domains"/>
    <property type="match status" value="1"/>
</dbReference>
<evidence type="ECO:0000256" key="7">
    <source>
        <dbReference type="SAM" id="Phobius"/>
    </source>
</evidence>
<dbReference type="KEGG" id="otd:J1M35_07600"/>
<keyword evidence="6 7" id="KW-0472">Membrane</keyword>
<evidence type="ECO:0000256" key="5">
    <source>
        <dbReference type="ARBA" id="ARBA00022989"/>
    </source>
</evidence>
<evidence type="ECO:0000313" key="10">
    <source>
        <dbReference type="Proteomes" id="UP000663903"/>
    </source>
</evidence>
<feature type="transmembrane region" description="Helical" evidence="7">
    <location>
        <begin position="290"/>
        <end position="311"/>
    </location>
</feature>
<evidence type="ECO:0000256" key="3">
    <source>
        <dbReference type="ARBA" id="ARBA00022475"/>
    </source>
</evidence>
<feature type="transmembrane region" description="Helical" evidence="7">
    <location>
        <begin position="26"/>
        <end position="48"/>
    </location>
</feature>
<gene>
    <name evidence="9" type="ORF">J1M35_07600</name>
</gene>
<evidence type="ECO:0000256" key="1">
    <source>
        <dbReference type="ARBA" id="ARBA00004651"/>
    </source>
</evidence>
<keyword evidence="3" id="KW-1003">Cell membrane</keyword>
<dbReference type="SUPFAM" id="SSF103473">
    <property type="entry name" value="MFS general substrate transporter"/>
    <property type="match status" value="1"/>
</dbReference>
<dbReference type="PANTHER" id="PTHR43414:SF6">
    <property type="entry name" value="MULTIDRUG RESISTANCE PROTEIN MDTG"/>
    <property type="match status" value="1"/>
</dbReference>
<name>A0A975H4V8_9BURK</name>
<dbReference type="AlphaFoldDB" id="A0A975H4V8"/>
<organism evidence="9 10">
    <name type="scientific">Ottowia testudinis</name>
    <dbReference type="NCBI Taxonomy" id="2816950"/>
    <lineage>
        <taxon>Bacteria</taxon>
        <taxon>Pseudomonadati</taxon>
        <taxon>Pseudomonadota</taxon>
        <taxon>Betaproteobacteria</taxon>
        <taxon>Burkholderiales</taxon>
        <taxon>Comamonadaceae</taxon>
        <taxon>Ottowia</taxon>
    </lineage>
</organism>
<evidence type="ECO:0000313" key="9">
    <source>
        <dbReference type="EMBL" id="QTD46726.1"/>
    </source>
</evidence>
<dbReference type="PANTHER" id="PTHR43414">
    <property type="entry name" value="MULTIDRUG RESISTANCE PROTEIN MDTG"/>
    <property type="match status" value="1"/>
</dbReference>
<dbReference type="Proteomes" id="UP000663903">
    <property type="component" value="Chromosome"/>
</dbReference>
<feature type="transmembrane region" description="Helical" evidence="7">
    <location>
        <begin position="266"/>
        <end position="284"/>
    </location>
</feature>
<proteinExistence type="predicted"/>
<feature type="transmembrane region" description="Helical" evidence="7">
    <location>
        <begin position="188"/>
        <end position="209"/>
    </location>
</feature>
<evidence type="ECO:0000256" key="2">
    <source>
        <dbReference type="ARBA" id="ARBA00022448"/>
    </source>
</evidence>
<dbReference type="PROSITE" id="PS50850">
    <property type="entry name" value="MFS"/>
    <property type="match status" value="1"/>
</dbReference>
<dbReference type="InterPro" id="IPR036259">
    <property type="entry name" value="MFS_trans_sf"/>
</dbReference>
<protein>
    <submittedName>
        <fullName evidence="9">MFS transporter</fullName>
    </submittedName>
</protein>
<sequence length="385" mass="40275">MGAMEMSGPFWPLHLRTLEQMSDFRFAWVSMAVYAGPMVMALCSTPWWGRMGDRIGHKPMVVRALLALAATQIIAAFAPSVIVVLIARLAQGALGGFIAAAQAYGAGLVDRPGRGSLMARLQVATALGSAFGPGLGGLLFDGWGFQVVNLVAAVVCVGCAVAAIAVLPRDKPALAAEPRPSGATTGPAGALVWGALRGLLIGIVLVQTGKLMPQAFFAVFAQQVLQADAAYTGLCYGATALGLCVAAPMWGRWFEAMDQAAVMRRVEWIALACAATVAMQAWFVDLRIFLLARLLWGVCLGALLPVFYALLSLQASARQQGAVLGWGNSAAKAGALLGTASGALTMAWLPLKHVFWPACAIYAVAALGLRMLRLKTPRQLTGAAP</sequence>
<feature type="domain" description="Major facilitator superfamily (MFS) profile" evidence="8">
    <location>
        <begin position="1"/>
        <end position="377"/>
    </location>
</feature>
<dbReference type="EMBL" id="CP071796">
    <property type="protein sequence ID" value="QTD46726.1"/>
    <property type="molecule type" value="Genomic_DNA"/>
</dbReference>
<dbReference type="InterPro" id="IPR020846">
    <property type="entry name" value="MFS_dom"/>
</dbReference>
<keyword evidence="10" id="KW-1185">Reference proteome</keyword>
<evidence type="ECO:0000256" key="4">
    <source>
        <dbReference type="ARBA" id="ARBA00022692"/>
    </source>
</evidence>
<reference evidence="9" key="1">
    <citation type="submission" date="2021-03" db="EMBL/GenBank/DDBJ databases">
        <title>Ottowia sp. 27C isolated from the cloaca of a Giant Asian pond turtle (Heosemys grandis).</title>
        <authorList>
            <person name="Spergser J."/>
            <person name="Busse H.-J."/>
        </authorList>
    </citation>
    <scope>NUCLEOTIDE SEQUENCE</scope>
    <source>
        <strain evidence="9">27C</strain>
    </source>
</reference>
<feature type="transmembrane region" description="Helical" evidence="7">
    <location>
        <begin position="229"/>
        <end position="254"/>
    </location>
</feature>
<dbReference type="Pfam" id="PF07690">
    <property type="entry name" value="MFS_1"/>
    <property type="match status" value="1"/>
</dbReference>
<evidence type="ECO:0000256" key="6">
    <source>
        <dbReference type="ARBA" id="ARBA00023136"/>
    </source>
</evidence>
<evidence type="ECO:0000259" key="8">
    <source>
        <dbReference type="PROSITE" id="PS50850"/>
    </source>
</evidence>
<keyword evidence="2" id="KW-0813">Transport</keyword>
<dbReference type="GO" id="GO:0022857">
    <property type="term" value="F:transmembrane transporter activity"/>
    <property type="evidence" value="ECO:0007669"/>
    <property type="project" value="InterPro"/>
</dbReference>
<feature type="transmembrane region" description="Helical" evidence="7">
    <location>
        <begin position="354"/>
        <end position="372"/>
    </location>
</feature>
<comment type="subcellular location">
    <subcellularLocation>
        <location evidence="1">Cell membrane</location>
        <topology evidence="1">Multi-pass membrane protein</topology>
    </subcellularLocation>
</comment>
<feature type="transmembrane region" description="Helical" evidence="7">
    <location>
        <begin position="60"/>
        <end position="86"/>
    </location>
</feature>
<keyword evidence="4 7" id="KW-0812">Transmembrane</keyword>
<accession>A0A975H4V8</accession>
<keyword evidence="5 7" id="KW-1133">Transmembrane helix</keyword>